<dbReference type="OrthoDB" id="4155914at2759"/>
<name>A0A9W9TF84_9EURO</name>
<evidence type="ECO:0000313" key="3">
    <source>
        <dbReference type="Proteomes" id="UP001150941"/>
    </source>
</evidence>
<gene>
    <name evidence="2" type="ORF">N7468_009677</name>
</gene>
<reference evidence="2" key="2">
    <citation type="journal article" date="2023" name="IMA Fungus">
        <title>Comparative genomic study of the Penicillium genus elucidates a diverse pangenome and 15 lateral gene transfer events.</title>
        <authorList>
            <person name="Petersen C."/>
            <person name="Sorensen T."/>
            <person name="Nielsen M.R."/>
            <person name="Sondergaard T.E."/>
            <person name="Sorensen J.L."/>
            <person name="Fitzpatrick D.A."/>
            <person name="Frisvad J.C."/>
            <person name="Nielsen K.L."/>
        </authorList>
    </citation>
    <scope>NUCLEOTIDE SEQUENCE</scope>
    <source>
        <strain evidence="2">IBT 19713</strain>
    </source>
</reference>
<proteinExistence type="predicted"/>
<evidence type="ECO:0000256" key="1">
    <source>
        <dbReference type="SAM" id="MobiDB-lite"/>
    </source>
</evidence>
<protein>
    <submittedName>
        <fullName evidence="2">Uncharacterized protein</fullName>
    </submittedName>
</protein>
<feature type="compositionally biased region" description="Low complexity" evidence="1">
    <location>
        <begin position="303"/>
        <end position="314"/>
    </location>
</feature>
<feature type="compositionally biased region" description="Low complexity" evidence="1">
    <location>
        <begin position="58"/>
        <end position="70"/>
    </location>
</feature>
<dbReference type="RefSeq" id="XP_058327303.1">
    <property type="nucleotide sequence ID" value="XM_058478973.1"/>
</dbReference>
<reference evidence="2" key="1">
    <citation type="submission" date="2022-11" db="EMBL/GenBank/DDBJ databases">
        <authorList>
            <person name="Petersen C."/>
        </authorList>
    </citation>
    <scope>NUCLEOTIDE SEQUENCE</scope>
    <source>
        <strain evidence="2">IBT 19713</strain>
    </source>
</reference>
<comment type="caution">
    <text evidence="2">The sequence shown here is derived from an EMBL/GenBank/DDBJ whole genome shotgun (WGS) entry which is preliminary data.</text>
</comment>
<feature type="compositionally biased region" description="Polar residues" evidence="1">
    <location>
        <begin position="182"/>
        <end position="197"/>
    </location>
</feature>
<keyword evidence="3" id="KW-1185">Reference proteome</keyword>
<dbReference type="GeneID" id="83206276"/>
<feature type="compositionally biased region" description="Basic and acidic residues" evidence="1">
    <location>
        <begin position="655"/>
        <end position="666"/>
    </location>
</feature>
<feature type="compositionally biased region" description="Polar residues" evidence="1">
    <location>
        <begin position="611"/>
        <end position="621"/>
    </location>
</feature>
<feature type="compositionally biased region" description="Low complexity" evidence="1">
    <location>
        <begin position="268"/>
        <end position="289"/>
    </location>
</feature>
<feature type="region of interest" description="Disordered" evidence="1">
    <location>
        <begin position="588"/>
        <end position="667"/>
    </location>
</feature>
<feature type="compositionally biased region" description="Polar residues" evidence="1">
    <location>
        <begin position="210"/>
        <end position="219"/>
    </location>
</feature>
<sequence length="695" mass="78344">MPLFKKSKAPVSSPPGHYPVRSSEHLGRPALAPPDHSTSSIESAYDHHRNDSSPNLHPQPLSPQYSYPSPAATPHRSQSRRQPHPRTPEDPPPRRQKKSLFVRPTSGFIERSVSVKRKSPQPASQPTSPRLPRSYEDQEQDHNYLDDSPPSDSPTYEHQAFAHQHQHQHHHSSDRRSFHQSRPSQDSDPEWSPQQFSKPLALTRSRTDLTDQFTRNSLVDQVPESPRYGSDNHPRTRPRSRNDDLVFNSRPSSRHYPEPQSQAPSQNQPDAMQQPPSQPPQASQQQAADRSSGNQEPARRGSTAQPTQAAPEQARGAPTPNRSREEIENVDVRALMQKHDELQSKYSKVKRYYFEKEAQVQHLQNTVAHQRMAVSRTVLDDNEYTNRFQRLDGAIKDLAFSVRKDWRGIPQWLLGFATDEAVSVGTKEMMALGRAVITRWLVEEVFQRHFHPGLEPGLSIQLKNIEMNLRRQQLRPATDEDRENVIAKLSNWRRATFDGLGDILSTPAAQNHRADLIEHLTVELATFLSSQLHEQALPGLEAGVRMIIENTVNIIEKIPLEARDVCVEYFPPNIAFHDNYMKVEGQLPQLSHIPPPPTDQDMEDIFAGDADSSSPGSNSTGGEAAPPPPREARKKSVFSSLIGRRSNEPSARPATGEKAEQPDPPRIRYASFLTVEVRGKGPATVLIKAPVWLLE</sequence>
<evidence type="ECO:0000313" key="2">
    <source>
        <dbReference type="EMBL" id="KAJ5220473.1"/>
    </source>
</evidence>
<organism evidence="2 3">
    <name type="scientific">Penicillium chermesinum</name>
    <dbReference type="NCBI Taxonomy" id="63820"/>
    <lineage>
        <taxon>Eukaryota</taxon>
        <taxon>Fungi</taxon>
        <taxon>Dikarya</taxon>
        <taxon>Ascomycota</taxon>
        <taxon>Pezizomycotina</taxon>
        <taxon>Eurotiomycetes</taxon>
        <taxon>Eurotiomycetidae</taxon>
        <taxon>Eurotiales</taxon>
        <taxon>Aspergillaceae</taxon>
        <taxon>Penicillium</taxon>
    </lineage>
</organism>
<accession>A0A9W9TF84</accession>
<feature type="region of interest" description="Disordered" evidence="1">
    <location>
        <begin position="1"/>
        <end position="325"/>
    </location>
</feature>
<feature type="compositionally biased region" description="Basic residues" evidence="1">
    <location>
        <begin position="164"/>
        <end position="173"/>
    </location>
</feature>
<dbReference type="AlphaFoldDB" id="A0A9W9TF84"/>
<feature type="compositionally biased region" description="Basic and acidic residues" evidence="1">
    <location>
        <begin position="230"/>
        <end position="244"/>
    </location>
</feature>
<dbReference type="Proteomes" id="UP001150941">
    <property type="component" value="Unassembled WGS sequence"/>
</dbReference>
<dbReference type="EMBL" id="JAPQKS010000007">
    <property type="protein sequence ID" value="KAJ5220473.1"/>
    <property type="molecule type" value="Genomic_DNA"/>
</dbReference>
<feature type="compositionally biased region" description="Basic and acidic residues" evidence="1">
    <location>
        <begin position="133"/>
        <end position="145"/>
    </location>
</feature>